<evidence type="ECO:0000256" key="8">
    <source>
        <dbReference type="RuleBase" id="RU280814"/>
    </source>
</evidence>
<accession>A0A4C1Z5B7</accession>
<dbReference type="PANTHER" id="PTHR12308:SF84">
    <property type="entry name" value="ANOCTAMIN"/>
    <property type="match status" value="1"/>
</dbReference>
<evidence type="ECO:0000313" key="13">
    <source>
        <dbReference type="Proteomes" id="UP000299102"/>
    </source>
</evidence>
<evidence type="ECO:0000256" key="1">
    <source>
        <dbReference type="ARBA" id="ARBA00004651"/>
    </source>
</evidence>
<feature type="domain" description="Anoctamin dimerisation" evidence="11">
    <location>
        <begin position="352"/>
        <end position="587"/>
    </location>
</feature>
<dbReference type="OrthoDB" id="7260686at2759"/>
<dbReference type="STRING" id="151549.A0A4C1Z5B7"/>
<dbReference type="Pfam" id="PF16178">
    <property type="entry name" value="Anoct_dimer"/>
    <property type="match status" value="1"/>
</dbReference>
<evidence type="ECO:0000259" key="11">
    <source>
        <dbReference type="Pfam" id="PF16178"/>
    </source>
</evidence>
<proteinExistence type="inferred from homology"/>
<dbReference type="Proteomes" id="UP000299102">
    <property type="component" value="Unassembled WGS sequence"/>
</dbReference>
<dbReference type="AlphaFoldDB" id="A0A4C1Z5B7"/>
<dbReference type="InterPro" id="IPR049452">
    <property type="entry name" value="Anoctamin_TM"/>
</dbReference>
<keyword evidence="5" id="KW-1133">Transmembrane helix</keyword>
<dbReference type="GO" id="GO:0046983">
    <property type="term" value="F:protein dimerization activity"/>
    <property type="evidence" value="ECO:0007669"/>
    <property type="project" value="InterPro"/>
</dbReference>
<dbReference type="GO" id="GO:0005886">
    <property type="term" value="C:plasma membrane"/>
    <property type="evidence" value="ECO:0007669"/>
    <property type="project" value="UniProtKB-SubCell"/>
</dbReference>
<dbReference type="InterPro" id="IPR032394">
    <property type="entry name" value="Anoct_dimer"/>
</dbReference>
<evidence type="ECO:0000259" key="10">
    <source>
        <dbReference type="Pfam" id="PF04547"/>
    </source>
</evidence>
<name>A0A4C1Z5B7_EUMVA</name>
<evidence type="ECO:0000256" key="2">
    <source>
        <dbReference type="ARBA" id="ARBA00009671"/>
    </source>
</evidence>
<reference evidence="12 13" key="1">
    <citation type="journal article" date="2019" name="Commun. Biol.">
        <title>The bagworm genome reveals a unique fibroin gene that provides high tensile strength.</title>
        <authorList>
            <person name="Kono N."/>
            <person name="Nakamura H."/>
            <person name="Ohtoshi R."/>
            <person name="Tomita M."/>
            <person name="Numata K."/>
            <person name="Arakawa K."/>
        </authorList>
    </citation>
    <scope>NUCLEOTIDE SEQUENCE [LARGE SCALE GENOMIC DNA]</scope>
</reference>
<feature type="compositionally biased region" description="Polar residues" evidence="9">
    <location>
        <begin position="95"/>
        <end position="108"/>
    </location>
</feature>
<feature type="region of interest" description="Disordered" evidence="9">
    <location>
        <begin position="282"/>
        <end position="352"/>
    </location>
</feature>
<comment type="caution">
    <text evidence="12">The sequence shown here is derived from an EMBL/GenBank/DDBJ whole genome shotgun (WGS) entry which is preliminary data.</text>
</comment>
<evidence type="ECO:0000256" key="3">
    <source>
        <dbReference type="ARBA" id="ARBA00022475"/>
    </source>
</evidence>
<dbReference type="Pfam" id="PF04547">
    <property type="entry name" value="Anoctamin"/>
    <property type="match status" value="1"/>
</dbReference>
<evidence type="ECO:0000256" key="6">
    <source>
        <dbReference type="ARBA" id="ARBA00023136"/>
    </source>
</evidence>
<sequence>MDDKPPNRVSEDFPIQKVVAKLYSRAPRRQDDEKLKNLNIPISTLVLESEKKSRSATSSRRNSDDGARASKEFFRENGTSSEPPTASVGDHAWSNLHSSNSTTRTELSLSDGAVDDQKRGIRAVYELRPTTSLREKFKETNILTLASQYIYENLIYDKRHIESFQKRSDFHNINTRHKNDLAAHKTRLSKVNKTFKGDRQHIKGPETAVPISPLGARSHWKSAESLAPEAAFGTSLSDIMESPGHKICLRDDLKCLDESDSEGAKPRPGWRLIRNVTSATVAFSPKSGKGNSAPTALPGTPLPSFQSKSDSKNSVYGNKDDRKPSLPSYPNEKDEINMGETTPEGLDPDSLMFRDGRRRIDMVLAYEEEDYGVMTEAEARRRDYRRTFQENLIKEGLELELENKCLSFDEKTWFLKIHIPWKTEMRLAEVTGMKLPTKRFITISVRAWSDEKQGERDKKWHSKCRRLWKRLYEYEHSRIDPDPSFYAATDQRGVRREEQFLVKDRHTQFSPAQRSLLVMQILLRAKYDNNETKMGIRRLLNDSTYLACFPLHEGRYDADGPNGAMTDRRLLYLEWARPSKWYKKQPLWMVRRYFGEKIGLYFCWLGFYTKMLYAPAVVGTLCFLYGLASMDSSDNIPRYRPGLRGGLIADV</sequence>
<keyword evidence="3" id="KW-1003">Cell membrane</keyword>
<protein>
    <recommendedName>
        <fullName evidence="8">Anoctamin</fullName>
    </recommendedName>
</protein>
<keyword evidence="6" id="KW-0472">Membrane</keyword>
<evidence type="ECO:0000256" key="9">
    <source>
        <dbReference type="SAM" id="MobiDB-lite"/>
    </source>
</evidence>
<keyword evidence="4" id="KW-0812">Transmembrane</keyword>
<evidence type="ECO:0000256" key="5">
    <source>
        <dbReference type="ARBA" id="ARBA00022989"/>
    </source>
</evidence>
<dbReference type="InterPro" id="IPR007632">
    <property type="entry name" value="Anoctamin"/>
</dbReference>
<gene>
    <name evidence="12" type="primary">ANO6</name>
    <name evidence="12" type="ORF">EVAR_59742_1</name>
</gene>
<dbReference type="GO" id="GO:0005254">
    <property type="term" value="F:chloride channel activity"/>
    <property type="evidence" value="ECO:0007669"/>
    <property type="project" value="TreeGrafter"/>
</dbReference>
<evidence type="ECO:0000256" key="4">
    <source>
        <dbReference type="ARBA" id="ARBA00022692"/>
    </source>
</evidence>
<dbReference type="PANTHER" id="PTHR12308">
    <property type="entry name" value="ANOCTAMIN"/>
    <property type="match status" value="1"/>
</dbReference>
<keyword evidence="7" id="KW-0325">Glycoprotein</keyword>
<evidence type="ECO:0000256" key="7">
    <source>
        <dbReference type="ARBA" id="ARBA00023180"/>
    </source>
</evidence>
<keyword evidence="13" id="KW-1185">Reference proteome</keyword>
<feature type="region of interest" description="Disordered" evidence="9">
    <location>
        <begin position="25"/>
        <end position="111"/>
    </location>
</feature>
<feature type="compositionally biased region" description="Basic and acidic residues" evidence="9">
    <location>
        <begin position="61"/>
        <end position="75"/>
    </location>
</feature>
<comment type="similarity">
    <text evidence="2 8">Belongs to the anoctamin family.</text>
</comment>
<feature type="compositionally biased region" description="Polar residues" evidence="9">
    <location>
        <begin position="303"/>
        <end position="316"/>
    </location>
</feature>
<comment type="subcellular location">
    <subcellularLocation>
        <location evidence="1">Cell membrane</location>
        <topology evidence="1">Multi-pass membrane protein</topology>
    </subcellularLocation>
    <subcellularLocation>
        <location evidence="8">Membrane</location>
        <topology evidence="8">Multi-pass membrane protein</topology>
    </subcellularLocation>
</comment>
<dbReference type="EMBL" id="BGZK01001534">
    <property type="protein sequence ID" value="GBP81847.1"/>
    <property type="molecule type" value="Genomic_DNA"/>
</dbReference>
<evidence type="ECO:0000313" key="12">
    <source>
        <dbReference type="EMBL" id="GBP81847.1"/>
    </source>
</evidence>
<organism evidence="12 13">
    <name type="scientific">Eumeta variegata</name>
    <name type="common">Bagworm moth</name>
    <name type="synonym">Eumeta japonica</name>
    <dbReference type="NCBI Taxonomy" id="151549"/>
    <lineage>
        <taxon>Eukaryota</taxon>
        <taxon>Metazoa</taxon>
        <taxon>Ecdysozoa</taxon>
        <taxon>Arthropoda</taxon>
        <taxon>Hexapoda</taxon>
        <taxon>Insecta</taxon>
        <taxon>Pterygota</taxon>
        <taxon>Neoptera</taxon>
        <taxon>Endopterygota</taxon>
        <taxon>Lepidoptera</taxon>
        <taxon>Glossata</taxon>
        <taxon>Ditrysia</taxon>
        <taxon>Tineoidea</taxon>
        <taxon>Psychidae</taxon>
        <taxon>Oiketicinae</taxon>
        <taxon>Eumeta</taxon>
    </lineage>
</organism>
<feature type="domain" description="Anoctamin transmembrane" evidence="10">
    <location>
        <begin position="590"/>
        <end position="630"/>
    </location>
</feature>